<dbReference type="PANTHER" id="PTHR43133">
    <property type="entry name" value="RNA POLYMERASE ECF-TYPE SIGMA FACTO"/>
    <property type="match status" value="1"/>
</dbReference>
<dbReference type="Proteomes" id="UP001214250">
    <property type="component" value="Chromosome 2"/>
</dbReference>
<evidence type="ECO:0000256" key="3">
    <source>
        <dbReference type="ARBA" id="ARBA00023125"/>
    </source>
</evidence>
<dbReference type="Pfam" id="PF04542">
    <property type="entry name" value="Sigma70_r2"/>
    <property type="match status" value="1"/>
</dbReference>
<dbReference type="SUPFAM" id="SSF88946">
    <property type="entry name" value="Sigma2 domain of RNA polymerase sigma factors"/>
    <property type="match status" value="1"/>
</dbReference>
<dbReference type="InterPro" id="IPR007627">
    <property type="entry name" value="RNA_pol_sigma70_r2"/>
</dbReference>
<organism evidence="6 7">
    <name type="scientific">Lentisphaera profundi</name>
    <dbReference type="NCBI Taxonomy" id="1658616"/>
    <lineage>
        <taxon>Bacteria</taxon>
        <taxon>Pseudomonadati</taxon>
        <taxon>Lentisphaerota</taxon>
        <taxon>Lentisphaeria</taxon>
        <taxon>Lentisphaerales</taxon>
        <taxon>Lentisphaeraceae</taxon>
        <taxon>Lentisphaera</taxon>
    </lineage>
</organism>
<evidence type="ECO:0000256" key="1">
    <source>
        <dbReference type="ARBA" id="ARBA00023015"/>
    </source>
</evidence>
<keyword evidence="2" id="KW-0731">Sigma factor</keyword>
<accession>A0ABY7VWR2</accession>
<keyword evidence="3" id="KW-0238">DNA-binding</keyword>
<dbReference type="InterPro" id="IPR013325">
    <property type="entry name" value="RNA_pol_sigma_r2"/>
</dbReference>
<dbReference type="EMBL" id="CP117812">
    <property type="protein sequence ID" value="WDE98691.1"/>
    <property type="molecule type" value="Genomic_DNA"/>
</dbReference>
<name>A0ABY7VWR2_9BACT</name>
<reference evidence="6 7" key="1">
    <citation type="submission" date="2023-02" db="EMBL/GenBank/DDBJ databases">
        <title>Genome sequence of Lentisphaera profundi SAORIC-696.</title>
        <authorList>
            <person name="Kim e."/>
            <person name="Cho J.-C."/>
            <person name="Choi A."/>
            <person name="Kang I."/>
        </authorList>
    </citation>
    <scope>NUCLEOTIDE SEQUENCE [LARGE SCALE GENOMIC DNA]</scope>
    <source>
        <strain evidence="6 7">SAORIC-696</strain>
    </source>
</reference>
<proteinExistence type="predicted"/>
<dbReference type="InterPro" id="IPR039425">
    <property type="entry name" value="RNA_pol_sigma-70-like"/>
</dbReference>
<dbReference type="PANTHER" id="PTHR43133:SF8">
    <property type="entry name" value="RNA POLYMERASE SIGMA FACTOR HI_1459-RELATED"/>
    <property type="match status" value="1"/>
</dbReference>
<keyword evidence="7" id="KW-1185">Reference proteome</keyword>
<feature type="domain" description="RNA polymerase sigma-70 region 2" evidence="5">
    <location>
        <begin position="34"/>
        <end position="99"/>
    </location>
</feature>
<gene>
    <name evidence="6" type="ORF">PQO03_12675</name>
</gene>
<dbReference type="NCBIfam" id="TIGR02937">
    <property type="entry name" value="sigma70-ECF"/>
    <property type="match status" value="1"/>
</dbReference>
<dbReference type="Gene3D" id="1.10.1740.10">
    <property type="match status" value="1"/>
</dbReference>
<evidence type="ECO:0000256" key="2">
    <source>
        <dbReference type="ARBA" id="ARBA00023082"/>
    </source>
</evidence>
<sequence length="202" mass="24284">MNDENPNYMTRATLLERVRLQHDEKSWEEFVFYYRHFIYIIARRLNIRHHDAEEITQSVLLKLWNKLPEFDYDKTSRFRSWLYLVTKNTVRDFCRKQSRSAEIQEQAGNTETWDLGSQITEHQIEEIAENEWENYIFNMALTNITPHFSEKIIEIFKRLATGALPKQLSEEIDVPANTIAVYKKRVMTRLKDEVSRLKHELS</sequence>
<evidence type="ECO:0000256" key="4">
    <source>
        <dbReference type="ARBA" id="ARBA00023163"/>
    </source>
</evidence>
<evidence type="ECO:0000313" key="6">
    <source>
        <dbReference type="EMBL" id="WDE98691.1"/>
    </source>
</evidence>
<evidence type="ECO:0000313" key="7">
    <source>
        <dbReference type="Proteomes" id="UP001214250"/>
    </source>
</evidence>
<keyword evidence="4" id="KW-0804">Transcription</keyword>
<evidence type="ECO:0000259" key="5">
    <source>
        <dbReference type="Pfam" id="PF04542"/>
    </source>
</evidence>
<dbReference type="InterPro" id="IPR014284">
    <property type="entry name" value="RNA_pol_sigma-70_dom"/>
</dbReference>
<keyword evidence="1" id="KW-0805">Transcription regulation</keyword>
<dbReference type="RefSeq" id="WP_274153560.1">
    <property type="nucleotide sequence ID" value="NZ_CP117812.1"/>
</dbReference>
<protein>
    <submittedName>
        <fullName evidence="6">Sigma-70 family RNA polymerase sigma factor</fullName>
    </submittedName>
</protein>